<dbReference type="PANTHER" id="PTHR20275">
    <property type="entry name" value="NAD KINASE"/>
    <property type="match status" value="1"/>
</dbReference>
<dbReference type="HAMAP" id="MF_00361">
    <property type="entry name" value="NAD_kinase"/>
    <property type="match status" value="1"/>
</dbReference>
<dbReference type="GO" id="GO:0005737">
    <property type="term" value="C:cytoplasm"/>
    <property type="evidence" value="ECO:0007669"/>
    <property type="project" value="UniProtKB-SubCell"/>
</dbReference>
<dbReference type="RefSeq" id="WP_154543876.1">
    <property type="nucleotide sequence ID" value="NZ_VULO01000004.1"/>
</dbReference>
<feature type="active site" description="Proton acceptor" evidence="6">
    <location>
        <position position="51"/>
    </location>
</feature>
<dbReference type="SUPFAM" id="SSF111331">
    <property type="entry name" value="NAD kinase/diacylglycerol kinase-like"/>
    <property type="match status" value="1"/>
</dbReference>
<gene>
    <name evidence="6" type="primary">nadK</name>
    <name evidence="7" type="ORF">FYJ24_04100</name>
</gene>
<dbReference type="Pfam" id="PF20143">
    <property type="entry name" value="NAD_kinase_C"/>
    <property type="match status" value="1"/>
</dbReference>
<comment type="function">
    <text evidence="6">Involved in the regulation of the intracellular balance of NAD and NADP, and is a key enzyme in the biosynthesis of NADP. Catalyzes specifically the phosphorylation on 2'-hydroxyl of the adenosine moiety of NAD to yield NADP.</text>
</comment>
<dbReference type="Gene3D" id="3.40.50.10330">
    <property type="entry name" value="Probable inorganic polyphosphate/atp-NAD kinase, domain 1"/>
    <property type="match status" value="1"/>
</dbReference>
<name>A0A6N7VQC1_9ACTO</name>
<dbReference type="Proteomes" id="UP000470875">
    <property type="component" value="Unassembled WGS sequence"/>
</dbReference>
<dbReference type="EC" id="2.7.1.23" evidence="6"/>
<proteinExistence type="inferred from homology"/>
<dbReference type="InterPro" id="IPR017438">
    <property type="entry name" value="ATP-NAD_kinase_N"/>
</dbReference>
<dbReference type="EMBL" id="VULO01000004">
    <property type="protein sequence ID" value="MSS83959.1"/>
    <property type="molecule type" value="Genomic_DNA"/>
</dbReference>
<organism evidence="7 8">
    <name type="scientific">Scrofimicrobium canadense</name>
    <dbReference type="NCBI Taxonomy" id="2652290"/>
    <lineage>
        <taxon>Bacteria</taxon>
        <taxon>Bacillati</taxon>
        <taxon>Actinomycetota</taxon>
        <taxon>Actinomycetes</taxon>
        <taxon>Actinomycetales</taxon>
        <taxon>Actinomycetaceae</taxon>
        <taxon>Scrofimicrobium</taxon>
    </lineage>
</organism>
<keyword evidence="4 6" id="KW-0520">NAD</keyword>
<dbReference type="PANTHER" id="PTHR20275:SF0">
    <property type="entry name" value="NAD KINASE"/>
    <property type="match status" value="1"/>
</dbReference>
<comment type="similarity">
    <text evidence="6">Belongs to the NAD kinase family.</text>
</comment>
<comment type="caution">
    <text evidence="6">Lacks conserved residue(s) required for the propagation of feature annotation.</text>
</comment>
<dbReference type="InterPro" id="IPR002504">
    <property type="entry name" value="NADK"/>
</dbReference>
<keyword evidence="2 6" id="KW-0418">Kinase</keyword>
<keyword evidence="6" id="KW-0067">ATP-binding</keyword>
<reference evidence="7 8" key="1">
    <citation type="submission" date="2019-08" db="EMBL/GenBank/DDBJ databases">
        <title>In-depth cultivation of the pig gut microbiome towards novel bacterial diversity and tailored functional studies.</title>
        <authorList>
            <person name="Wylensek D."/>
            <person name="Hitch T.C.A."/>
            <person name="Clavel T."/>
        </authorList>
    </citation>
    <scope>NUCLEOTIDE SEQUENCE [LARGE SCALE GENOMIC DNA]</scope>
    <source>
        <strain evidence="7 8">WB03_NA08</strain>
    </source>
</reference>
<evidence type="ECO:0000256" key="2">
    <source>
        <dbReference type="ARBA" id="ARBA00022777"/>
    </source>
</evidence>
<dbReference type="GO" id="GO:0006741">
    <property type="term" value="P:NADP+ biosynthetic process"/>
    <property type="evidence" value="ECO:0007669"/>
    <property type="project" value="UniProtKB-UniRule"/>
</dbReference>
<keyword evidence="1 6" id="KW-0808">Transferase</keyword>
<dbReference type="InterPro" id="IPR017437">
    <property type="entry name" value="ATP-NAD_kinase_PpnK-typ_C"/>
</dbReference>
<evidence type="ECO:0000256" key="3">
    <source>
        <dbReference type="ARBA" id="ARBA00022857"/>
    </source>
</evidence>
<feature type="binding site" evidence="6">
    <location>
        <position position="190"/>
    </location>
    <ligand>
        <name>NAD(+)</name>
        <dbReference type="ChEBI" id="CHEBI:57540"/>
    </ligand>
</feature>
<feature type="binding site" evidence="6">
    <location>
        <begin position="125"/>
        <end position="126"/>
    </location>
    <ligand>
        <name>NAD(+)</name>
        <dbReference type="ChEBI" id="CHEBI:57540"/>
    </ligand>
</feature>
<dbReference type="Gene3D" id="2.60.200.30">
    <property type="entry name" value="Probable inorganic polyphosphate/atp-NAD kinase, domain 2"/>
    <property type="match status" value="1"/>
</dbReference>
<feature type="binding site" evidence="6">
    <location>
        <position position="136"/>
    </location>
    <ligand>
        <name>NAD(+)</name>
        <dbReference type="ChEBI" id="CHEBI:57540"/>
    </ligand>
</feature>
<protein>
    <recommendedName>
        <fullName evidence="6">NAD kinase</fullName>
        <ecNumber evidence="6">2.7.1.23</ecNumber>
    </recommendedName>
    <alternativeName>
        <fullName evidence="6">ATP-dependent NAD kinase</fullName>
    </alternativeName>
</protein>
<dbReference type="GO" id="GO:0005524">
    <property type="term" value="F:ATP binding"/>
    <property type="evidence" value="ECO:0007669"/>
    <property type="project" value="UniProtKB-KW"/>
</dbReference>
<comment type="catalytic activity">
    <reaction evidence="5 6">
        <text>NAD(+) + ATP = ADP + NADP(+) + H(+)</text>
        <dbReference type="Rhea" id="RHEA:18629"/>
        <dbReference type="ChEBI" id="CHEBI:15378"/>
        <dbReference type="ChEBI" id="CHEBI:30616"/>
        <dbReference type="ChEBI" id="CHEBI:57540"/>
        <dbReference type="ChEBI" id="CHEBI:58349"/>
        <dbReference type="ChEBI" id="CHEBI:456216"/>
        <dbReference type="EC" id="2.7.1.23"/>
    </reaction>
</comment>
<evidence type="ECO:0000256" key="1">
    <source>
        <dbReference type="ARBA" id="ARBA00022679"/>
    </source>
</evidence>
<feature type="binding site" evidence="6">
    <location>
        <begin position="51"/>
        <end position="52"/>
    </location>
    <ligand>
        <name>NAD(+)</name>
        <dbReference type="ChEBI" id="CHEBI:57540"/>
    </ligand>
</feature>
<dbReference type="NCBIfam" id="NF002892">
    <property type="entry name" value="PRK03372.1"/>
    <property type="match status" value="1"/>
</dbReference>
<evidence type="ECO:0000256" key="6">
    <source>
        <dbReference type="HAMAP-Rule" id="MF_00361"/>
    </source>
</evidence>
<evidence type="ECO:0000313" key="8">
    <source>
        <dbReference type="Proteomes" id="UP000470875"/>
    </source>
</evidence>
<dbReference type="GO" id="GO:0051287">
    <property type="term" value="F:NAD binding"/>
    <property type="evidence" value="ECO:0007669"/>
    <property type="project" value="UniProtKB-ARBA"/>
</dbReference>
<keyword evidence="6" id="KW-0963">Cytoplasm</keyword>
<dbReference type="GO" id="GO:0019674">
    <property type="term" value="P:NAD+ metabolic process"/>
    <property type="evidence" value="ECO:0007669"/>
    <property type="project" value="InterPro"/>
</dbReference>
<evidence type="ECO:0000313" key="7">
    <source>
        <dbReference type="EMBL" id="MSS83959.1"/>
    </source>
</evidence>
<dbReference type="Pfam" id="PF01513">
    <property type="entry name" value="NAD_kinase"/>
    <property type="match status" value="1"/>
</dbReference>
<dbReference type="AlphaFoldDB" id="A0A6N7VQC1"/>
<evidence type="ECO:0000256" key="5">
    <source>
        <dbReference type="ARBA" id="ARBA00047925"/>
    </source>
</evidence>
<dbReference type="GO" id="GO:0003951">
    <property type="term" value="F:NAD+ kinase activity"/>
    <property type="evidence" value="ECO:0007669"/>
    <property type="project" value="UniProtKB-UniRule"/>
</dbReference>
<keyword evidence="3 6" id="KW-0521">NADP</keyword>
<feature type="binding site" evidence="6">
    <location>
        <begin position="166"/>
        <end position="171"/>
    </location>
    <ligand>
        <name>NAD(+)</name>
        <dbReference type="ChEBI" id="CHEBI:57540"/>
    </ligand>
</feature>
<comment type="subcellular location">
    <subcellularLocation>
        <location evidence="6">Cytoplasm</location>
    </subcellularLocation>
</comment>
<keyword evidence="6" id="KW-0547">Nucleotide-binding</keyword>
<keyword evidence="8" id="KW-1185">Reference proteome</keyword>
<sequence length="278" mass="29700">MAESILLVTHRDRHDIAQAAAQVRQVCEHLGMTVSSHPEINPDLVLVLGGDGTILSGARQARAADVPLLGINFGHMGFLADTSGESLTRVVERIGADEYTVENRMTLDVEIIRPDGTVETNWALNEAAIMHIDPGRPVDLMFAVDGQNVSTYGADGIILSTPTGSTAYSFSAGGPVVWPDTEAIVVAPLAAHGLFTRPLVIHPNSVLEVAVLDSGNVGSDVWFDGLARQNADLGCTVRAKRGVRPVRLARLDSRPFAERLVNKFSLPVSGWRSGGVHD</sequence>
<dbReference type="GO" id="GO:0046872">
    <property type="term" value="F:metal ion binding"/>
    <property type="evidence" value="ECO:0007669"/>
    <property type="project" value="UniProtKB-UniRule"/>
</dbReference>
<evidence type="ECO:0000256" key="4">
    <source>
        <dbReference type="ARBA" id="ARBA00023027"/>
    </source>
</evidence>
<dbReference type="InterPro" id="IPR016064">
    <property type="entry name" value="NAD/diacylglycerol_kinase_sf"/>
</dbReference>
<accession>A0A6N7VQC1</accession>
<comment type="caution">
    <text evidence="7">The sequence shown here is derived from an EMBL/GenBank/DDBJ whole genome shotgun (WGS) entry which is preliminary data.</text>
</comment>
<feature type="binding site" evidence="6">
    <location>
        <position position="155"/>
    </location>
    <ligand>
        <name>NAD(+)</name>
        <dbReference type="ChEBI" id="CHEBI:57540"/>
    </ligand>
</feature>
<comment type="cofactor">
    <cofactor evidence="6">
        <name>a divalent metal cation</name>
        <dbReference type="ChEBI" id="CHEBI:60240"/>
    </cofactor>
</comment>